<dbReference type="AlphaFoldDB" id="A0A0E9S9I8"/>
<organism evidence="1">
    <name type="scientific">Anguilla anguilla</name>
    <name type="common">European freshwater eel</name>
    <name type="synonym">Muraena anguilla</name>
    <dbReference type="NCBI Taxonomy" id="7936"/>
    <lineage>
        <taxon>Eukaryota</taxon>
        <taxon>Metazoa</taxon>
        <taxon>Chordata</taxon>
        <taxon>Craniata</taxon>
        <taxon>Vertebrata</taxon>
        <taxon>Euteleostomi</taxon>
        <taxon>Actinopterygii</taxon>
        <taxon>Neopterygii</taxon>
        <taxon>Teleostei</taxon>
        <taxon>Anguilliformes</taxon>
        <taxon>Anguillidae</taxon>
        <taxon>Anguilla</taxon>
    </lineage>
</organism>
<protein>
    <submittedName>
        <fullName evidence="1">Uncharacterized protein</fullName>
    </submittedName>
</protein>
<dbReference type="EMBL" id="GBXM01070646">
    <property type="protein sequence ID" value="JAH37931.1"/>
    <property type="molecule type" value="Transcribed_RNA"/>
</dbReference>
<accession>A0A0E9S9I8</accession>
<name>A0A0E9S9I8_ANGAN</name>
<proteinExistence type="predicted"/>
<reference evidence="1" key="1">
    <citation type="submission" date="2014-11" db="EMBL/GenBank/DDBJ databases">
        <authorList>
            <person name="Amaro Gonzalez C."/>
        </authorList>
    </citation>
    <scope>NUCLEOTIDE SEQUENCE</scope>
</reference>
<sequence>MFFIVVCYISELELVINKYNEVSRISSLTRTNLWSTTNKEMT</sequence>
<reference evidence="1" key="2">
    <citation type="journal article" date="2015" name="Fish Shellfish Immunol.">
        <title>Early steps in the European eel (Anguilla anguilla)-Vibrio vulnificus interaction in the gills: Role of the RtxA13 toxin.</title>
        <authorList>
            <person name="Callol A."/>
            <person name="Pajuelo D."/>
            <person name="Ebbesson L."/>
            <person name="Teles M."/>
            <person name="MacKenzie S."/>
            <person name="Amaro C."/>
        </authorList>
    </citation>
    <scope>NUCLEOTIDE SEQUENCE</scope>
</reference>
<evidence type="ECO:0000313" key="1">
    <source>
        <dbReference type="EMBL" id="JAH37931.1"/>
    </source>
</evidence>